<dbReference type="InterPro" id="IPR000477">
    <property type="entry name" value="RT_dom"/>
</dbReference>
<sequence>MPQGSVLGTLLFITYLLPLSNIFRRFNIQFHCFADDTQLFVSSAPKSSLPPSSLTSCLSEIKSWFNANFLISNSAKTEFLLVGSKSTLSKANSFSVNIDNTQVLPSTQVKSLGVILDSTLSFRSHINSTTRSAYFHLQNINRLHPSLSSHSVSILVHSLVISRIDYCNSLLFGLPLKSLRKLQMVQNSAARIITKTPSSHHITPVLHQLHWLPVSFRIQFKIIMYTFKAIHNLAPSYLSDLVHITTHSRSLRSSSSIHLNIPPVRLSTMGNRAVSHSAPQLWNALPPDLRNIDNLSTFKSQLKTHLFKLAFSL</sequence>
<dbReference type="Pfam" id="PF00078">
    <property type="entry name" value="RVT_1"/>
    <property type="match status" value="1"/>
</dbReference>
<dbReference type="AlphaFoldDB" id="A0A3Q2ZIU4"/>
<proteinExistence type="predicted"/>
<protein>
    <recommendedName>
        <fullName evidence="2">Reverse transcriptase domain-containing protein</fullName>
    </recommendedName>
</protein>
<dbReference type="PANTHER" id="PTHR33332">
    <property type="entry name" value="REVERSE TRANSCRIPTASE DOMAIN-CONTAINING PROTEIN"/>
    <property type="match status" value="1"/>
</dbReference>
<feature type="chain" id="PRO_5018625887" description="Reverse transcriptase domain-containing protein" evidence="1">
    <location>
        <begin position="23"/>
        <end position="313"/>
    </location>
</feature>
<dbReference type="Proteomes" id="UP000264800">
    <property type="component" value="Unplaced"/>
</dbReference>
<dbReference type="OMA" id="FRSHINS"/>
<keyword evidence="4" id="KW-1185">Reference proteome</keyword>
<reference evidence="3" key="2">
    <citation type="submission" date="2025-09" db="UniProtKB">
        <authorList>
            <consortium name="Ensembl"/>
        </authorList>
    </citation>
    <scope>IDENTIFICATION</scope>
</reference>
<dbReference type="Ensembl" id="ENSKMAT00000003639.1">
    <property type="protein sequence ID" value="ENSKMAP00000003571.1"/>
    <property type="gene ID" value="ENSKMAG00000002698.1"/>
</dbReference>
<reference evidence="3" key="1">
    <citation type="submission" date="2025-08" db="UniProtKB">
        <authorList>
            <consortium name="Ensembl"/>
        </authorList>
    </citation>
    <scope>IDENTIFICATION</scope>
</reference>
<feature type="domain" description="Reverse transcriptase" evidence="2">
    <location>
        <begin position="1"/>
        <end position="116"/>
    </location>
</feature>
<feature type="signal peptide" evidence="1">
    <location>
        <begin position="1"/>
        <end position="22"/>
    </location>
</feature>
<organism evidence="3 4">
    <name type="scientific">Kryptolebias marmoratus</name>
    <name type="common">Mangrove killifish</name>
    <name type="synonym">Rivulus marmoratus</name>
    <dbReference type="NCBI Taxonomy" id="37003"/>
    <lineage>
        <taxon>Eukaryota</taxon>
        <taxon>Metazoa</taxon>
        <taxon>Chordata</taxon>
        <taxon>Craniata</taxon>
        <taxon>Vertebrata</taxon>
        <taxon>Euteleostomi</taxon>
        <taxon>Actinopterygii</taxon>
        <taxon>Neopterygii</taxon>
        <taxon>Teleostei</taxon>
        <taxon>Neoteleostei</taxon>
        <taxon>Acanthomorphata</taxon>
        <taxon>Ovalentaria</taxon>
        <taxon>Atherinomorphae</taxon>
        <taxon>Cyprinodontiformes</taxon>
        <taxon>Rivulidae</taxon>
        <taxon>Kryptolebias</taxon>
    </lineage>
</organism>
<name>A0A3Q2ZIU4_KRYMA</name>
<evidence type="ECO:0000256" key="1">
    <source>
        <dbReference type="SAM" id="SignalP"/>
    </source>
</evidence>
<evidence type="ECO:0000313" key="4">
    <source>
        <dbReference type="Proteomes" id="UP000264800"/>
    </source>
</evidence>
<keyword evidence="1" id="KW-0732">Signal</keyword>
<dbReference type="STRING" id="37003.ENSKMAP00000003571"/>
<accession>A0A3Q2ZIU4</accession>
<dbReference type="PROSITE" id="PS50878">
    <property type="entry name" value="RT_POL"/>
    <property type="match status" value="1"/>
</dbReference>
<dbReference type="GeneTree" id="ENSGT01150000286909"/>
<evidence type="ECO:0000313" key="3">
    <source>
        <dbReference type="Ensembl" id="ENSKMAP00000003571.1"/>
    </source>
</evidence>
<evidence type="ECO:0000259" key="2">
    <source>
        <dbReference type="PROSITE" id="PS50878"/>
    </source>
</evidence>